<name>A0A4D6MY98_VIGUN</name>
<reference evidence="1 2" key="1">
    <citation type="submission" date="2019-04" db="EMBL/GenBank/DDBJ databases">
        <title>An improved genome assembly and genetic linkage map for asparagus bean, Vigna unguiculata ssp. sesquipedialis.</title>
        <authorList>
            <person name="Xia Q."/>
            <person name="Zhang R."/>
            <person name="Dong Y."/>
        </authorList>
    </citation>
    <scope>NUCLEOTIDE SEQUENCE [LARGE SCALE GENOMIC DNA]</scope>
    <source>
        <tissue evidence="1">Leaf</tissue>
    </source>
</reference>
<evidence type="ECO:0008006" key="3">
    <source>
        <dbReference type="Google" id="ProtNLM"/>
    </source>
</evidence>
<keyword evidence="2" id="KW-1185">Reference proteome</keyword>
<dbReference type="Proteomes" id="UP000501690">
    <property type="component" value="Linkage Group LG8"/>
</dbReference>
<dbReference type="EMBL" id="CP039352">
    <property type="protein sequence ID" value="QCE04847.1"/>
    <property type="molecule type" value="Genomic_DNA"/>
</dbReference>
<sequence length="158" mass="18368">MSVLRFESSLHNQTLSLSSSLSYSLPIKPSSSTLSVARTRATCLPLVTCSVSKVHNYGTVDYERRPIVRWNDVYRRISLNPDPDMGSAEVLNRWENEGKTLTKWELSRVVKELRKYKKFRRALEVKTLSSYIFFIWGTLISRSLRVCVFYSLILLKRE</sequence>
<protein>
    <recommendedName>
        <fullName evidence="3">Pentatricopeptide repeat</fullName>
    </recommendedName>
</protein>
<evidence type="ECO:0000313" key="1">
    <source>
        <dbReference type="EMBL" id="QCE04847.1"/>
    </source>
</evidence>
<accession>A0A4D6MY98</accession>
<organism evidence="1 2">
    <name type="scientific">Vigna unguiculata</name>
    <name type="common">Cowpea</name>
    <dbReference type="NCBI Taxonomy" id="3917"/>
    <lineage>
        <taxon>Eukaryota</taxon>
        <taxon>Viridiplantae</taxon>
        <taxon>Streptophyta</taxon>
        <taxon>Embryophyta</taxon>
        <taxon>Tracheophyta</taxon>
        <taxon>Spermatophyta</taxon>
        <taxon>Magnoliopsida</taxon>
        <taxon>eudicotyledons</taxon>
        <taxon>Gunneridae</taxon>
        <taxon>Pentapetalae</taxon>
        <taxon>rosids</taxon>
        <taxon>fabids</taxon>
        <taxon>Fabales</taxon>
        <taxon>Fabaceae</taxon>
        <taxon>Papilionoideae</taxon>
        <taxon>50 kb inversion clade</taxon>
        <taxon>NPAAA clade</taxon>
        <taxon>indigoferoid/millettioid clade</taxon>
        <taxon>Phaseoleae</taxon>
        <taxon>Vigna</taxon>
    </lineage>
</organism>
<dbReference type="AlphaFoldDB" id="A0A4D6MY98"/>
<gene>
    <name evidence="1" type="ORF">DEO72_LG8g2888</name>
</gene>
<evidence type="ECO:0000313" key="2">
    <source>
        <dbReference type="Proteomes" id="UP000501690"/>
    </source>
</evidence>
<proteinExistence type="predicted"/>